<accession>A0ABV5I6R2</accession>
<dbReference type="SUPFAM" id="SSF53850">
    <property type="entry name" value="Periplasmic binding protein-like II"/>
    <property type="match status" value="1"/>
</dbReference>
<evidence type="ECO:0000256" key="5">
    <source>
        <dbReference type="ARBA" id="ARBA00023288"/>
    </source>
</evidence>
<dbReference type="PROSITE" id="PS51257">
    <property type="entry name" value="PROKAR_LIPOPROTEIN"/>
    <property type="match status" value="1"/>
</dbReference>
<evidence type="ECO:0000256" key="3">
    <source>
        <dbReference type="ARBA" id="ARBA00023136"/>
    </source>
</evidence>
<keyword evidence="1" id="KW-1003">Cell membrane</keyword>
<keyword evidence="3" id="KW-0472">Membrane</keyword>
<dbReference type="Pfam" id="PF01547">
    <property type="entry name" value="SBP_bac_1"/>
    <property type="match status" value="1"/>
</dbReference>
<dbReference type="EMBL" id="JBHMEI010000001">
    <property type="protein sequence ID" value="MFB9200218.1"/>
    <property type="molecule type" value="Genomic_DNA"/>
</dbReference>
<keyword evidence="5" id="KW-0449">Lipoprotein</keyword>
<sequence>MKIHRIAAGLLATGLLAAGCATGGTGAGQRPAPAIAASTPAELSGEVKVWSFDVGATALKRLAPEFTKLHPKVKIDVTDVGYDNIYEKVTVGLQSGTGLPDVVHLEDERVAGYAKNFPNGLADLVPVAGKLKADFDPAKWRTASGEGGKLFAMPWDSAPVGLFYRRDYFEQAGIKADDIQTWDDLVKAGETLKAKTGKKLMVSDLGNSAPFFTTLLQQQKQGMFVDGKIAVNTPAAVKALTLIKTLNEKGLLQNEKGWDGRVTATKEGKAAVAPTAVWWTGTLTSEMPELKGKFGVIPLPAFEAGGVRTSANGGSMLAVTGQTKNQQAAWAFVEFVTANKDSQLSMMKQESLFPAYLPALADPYFSEPVEYFGGQPVNKIFADQVRDIPAVESTDDDAEASELLKKLLQRAVVGGKDPKAVLDEAAEQLASATKREIA</sequence>
<dbReference type="Gene3D" id="3.40.190.10">
    <property type="entry name" value="Periplasmic binding protein-like II"/>
    <property type="match status" value="1"/>
</dbReference>
<evidence type="ECO:0000256" key="4">
    <source>
        <dbReference type="ARBA" id="ARBA00023139"/>
    </source>
</evidence>
<keyword evidence="2 6" id="KW-0732">Signal</keyword>
<dbReference type="PANTHER" id="PTHR43649:SF33">
    <property type="entry name" value="POLYGALACTURONAN_RHAMNOGALACTURONAN-BINDING PROTEIN YTCQ"/>
    <property type="match status" value="1"/>
</dbReference>
<evidence type="ECO:0000313" key="8">
    <source>
        <dbReference type="Proteomes" id="UP001589647"/>
    </source>
</evidence>
<organism evidence="7 8">
    <name type="scientific">Nonomuraea spiralis</name>
    <dbReference type="NCBI Taxonomy" id="46182"/>
    <lineage>
        <taxon>Bacteria</taxon>
        <taxon>Bacillati</taxon>
        <taxon>Actinomycetota</taxon>
        <taxon>Actinomycetes</taxon>
        <taxon>Streptosporangiales</taxon>
        <taxon>Streptosporangiaceae</taxon>
        <taxon>Nonomuraea</taxon>
    </lineage>
</organism>
<dbReference type="InterPro" id="IPR006059">
    <property type="entry name" value="SBP"/>
</dbReference>
<comment type="caution">
    <text evidence="7">The sequence shown here is derived from an EMBL/GenBank/DDBJ whole genome shotgun (WGS) entry which is preliminary data.</text>
</comment>
<proteinExistence type="predicted"/>
<keyword evidence="4" id="KW-0564">Palmitate</keyword>
<name>A0ABV5I6R2_9ACTN</name>
<gene>
    <name evidence="7" type="ORF">ACFFV7_03345</name>
</gene>
<dbReference type="CDD" id="cd13585">
    <property type="entry name" value="PBP2_TMBP_like"/>
    <property type="match status" value="1"/>
</dbReference>
<dbReference type="InterPro" id="IPR050490">
    <property type="entry name" value="Bact_solute-bd_prot1"/>
</dbReference>
<protein>
    <submittedName>
        <fullName evidence="7">ABC transporter substrate-binding protein</fullName>
    </submittedName>
</protein>
<evidence type="ECO:0000256" key="1">
    <source>
        <dbReference type="ARBA" id="ARBA00022475"/>
    </source>
</evidence>
<evidence type="ECO:0000313" key="7">
    <source>
        <dbReference type="EMBL" id="MFB9200218.1"/>
    </source>
</evidence>
<evidence type="ECO:0000256" key="6">
    <source>
        <dbReference type="SAM" id="SignalP"/>
    </source>
</evidence>
<feature type="signal peptide" evidence="6">
    <location>
        <begin position="1"/>
        <end position="17"/>
    </location>
</feature>
<dbReference type="PANTHER" id="PTHR43649">
    <property type="entry name" value="ARABINOSE-BINDING PROTEIN-RELATED"/>
    <property type="match status" value="1"/>
</dbReference>
<evidence type="ECO:0000256" key="2">
    <source>
        <dbReference type="ARBA" id="ARBA00022729"/>
    </source>
</evidence>
<keyword evidence="8" id="KW-1185">Reference proteome</keyword>
<feature type="chain" id="PRO_5045376026" evidence="6">
    <location>
        <begin position="18"/>
        <end position="438"/>
    </location>
</feature>
<reference evidence="7 8" key="1">
    <citation type="submission" date="2024-09" db="EMBL/GenBank/DDBJ databases">
        <authorList>
            <person name="Sun Q."/>
            <person name="Mori K."/>
        </authorList>
    </citation>
    <scope>NUCLEOTIDE SEQUENCE [LARGE SCALE GENOMIC DNA]</scope>
    <source>
        <strain evidence="7 8">CCM 3426</strain>
    </source>
</reference>
<dbReference type="RefSeq" id="WP_229823162.1">
    <property type="nucleotide sequence ID" value="NZ_BMRC01000001.1"/>
</dbReference>
<dbReference type="Proteomes" id="UP001589647">
    <property type="component" value="Unassembled WGS sequence"/>
</dbReference>